<evidence type="ECO:0000313" key="1">
    <source>
        <dbReference type="EMBL" id="OGC23521.1"/>
    </source>
</evidence>
<proteinExistence type="predicted"/>
<dbReference type="STRING" id="1802579.A2310_02845"/>
<sequence>MENQANVIQYISNHLVTDYVDKLIKVKFSKVVLFTTFPITGAPNISDPRYFAKILNPEVLSDLLRWNIN</sequence>
<name>A0A1F4SSW6_UNCSA</name>
<evidence type="ECO:0000313" key="2">
    <source>
        <dbReference type="Proteomes" id="UP000178417"/>
    </source>
</evidence>
<protein>
    <submittedName>
        <fullName evidence="1">Uncharacterized protein</fullName>
    </submittedName>
</protein>
<dbReference type="AlphaFoldDB" id="A0A1F4SSW6"/>
<gene>
    <name evidence="1" type="ORF">A2310_02845</name>
</gene>
<comment type="caution">
    <text evidence="1">The sequence shown here is derived from an EMBL/GenBank/DDBJ whole genome shotgun (WGS) entry which is preliminary data.</text>
</comment>
<organism evidence="1 2">
    <name type="scientific">candidate division WOR-1 bacterium RIFOXYB2_FULL_37_13</name>
    <dbReference type="NCBI Taxonomy" id="1802579"/>
    <lineage>
        <taxon>Bacteria</taxon>
        <taxon>Bacillati</taxon>
        <taxon>Saganbacteria</taxon>
    </lineage>
</organism>
<reference evidence="1 2" key="1">
    <citation type="journal article" date="2016" name="Nat. Commun.">
        <title>Thousands of microbial genomes shed light on interconnected biogeochemical processes in an aquifer system.</title>
        <authorList>
            <person name="Anantharaman K."/>
            <person name="Brown C.T."/>
            <person name="Hug L.A."/>
            <person name="Sharon I."/>
            <person name="Castelle C.J."/>
            <person name="Probst A.J."/>
            <person name="Thomas B.C."/>
            <person name="Singh A."/>
            <person name="Wilkins M.J."/>
            <person name="Karaoz U."/>
            <person name="Brodie E.L."/>
            <person name="Williams K.H."/>
            <person name="Hubbard S.S."/>
            <person name="Banfield J.F."/>
        </authorList>
    </citation>
    <scope>NUCLEOTIDE SEQUENCE [LARGE SCALE GENOMIC DNA]</scope>
</reference>
<dbReference type="EMBL" id="MEUB01000017">
    <property type="protein sequence ID" value="OGC23521.1"/>
    <property type="molecule type" value="Genomic_DNA"/>
</dbReference>
<accession>A0A1F4SSW6</accession>
<dbReference type="Proteomes" id="UP000178417">
    <property type="component" value="Unassembled WGS sequence"/>
</dbReference>